<dbReference type="Proteomes" id="UP000667802">
    <property type="component" value="Unassembled WGS sequence"/>
</dbReference>
<dbReference type="InterPro" id="IPR004324">
    <property type="entry name" value="FBT"/>
</dbReference>
<keyword evidence="4 7" id="KW-0812">Transmembrane</keyword>
<dbReference type="InterPro" id="IPR039309">
    <property type="entry name" value="BT1"/>
</dbReference>
<feature type="transmembrane region" description="Helical" evidence="7">
    <location>
        <begin position="349"/>
        <end position="367"/>
    </location>
</feature>
<dbReference type="PANTHER" id="PTHR31585:SF0">
    <property type="entry name" value="FOLATE-BIOPTERIN TRANSPORTER 1, CHLOROPLASTIC"/>
    <property type="match status" value="1"/>
</dbReference>
<keyword evidence="3" id="KW-0813">Transport</keyword>
<evidence type="ECO:0000256" key="7">
    <source>
        <dbReference type="SAM" id="Phobius"/>
    </source>
</evidence>
<dbReference type="InterPro" id="IPR036259">
    <property type="entry name" value="MFS_trans_sf"/>
</dbReference>
<dbReference type="PANTHER" id="PTHR31585">
    <property type="entry name" value="FOLATE-BIOPTERIN TRANSPORTER 1, CHLOROPLASTIC"/>
    <property type="match status" value="1"/>
</dbReference>
<keyword evidence="5 7" id="KW-1133">Transmembrane helix</keyword>
<reference evidence="9" key="1">
    <citation type="journal article" date="2021" name="Science">
        <title>Hunting the eagle killer: A cyanobacterial neurotoxin causes vacuolar myelinopathy.</title>
        <authorList>
            <person name="Breinlinger S."/>
            <person name="Phillips T.J."/>
            <person name="Haram B.N."/>
            <person name="Mares J."/>
            <person name="Martinez Yerena J.A."/>
            <person name="Hrouzek P."/>
            <person name="Sobotka R."/>
            <person name="Henderson W.M."/>
            <person name="Schmieder P."/>
            <person name="Williams S.M."/>
            <person name="Lauderdale J.D."/>
            <person name="Wilde H.D."/>
            <person name="Gerrin W."/>
            <person name="Kust A."/>
            <person name="Washington J.W."/>
            <person name="Wagner C."/>
            <person name="Geier B."/>
            <person name="Liebeke M."/>
            <person name="Enke H."/>
            <person name="Niedermeyer T.H.J."/>
            <person name="Wilde S.B."/>
        </authorList>
    </citation>
    <scope>NUCLEOTIDE SEQUENCE [LARGE SCALE GENOMIC DNA]</scope>
    <source>
        <strain evidence="9">Thurmond2011</strain>
    </source>
</reference>
<comment type="similarity">
    <text evidence="2">Belongs to the major facilitator superfamily. Folate-biopterin transporter (TC 2.A.71) family.</text>
</comment>
<name>A0AAP5MAU9_9CYAN</name>
<feature type="transmembrane region" description="Helical" evidence="7">
    <location>
        <begin position="240"/>
        <end position="259"/>
    </location>
</feature>
<evidence type="ECO:0000313" key="9">
    <source>
        <dbReference type="Proteomes" id="UP000667802"/>
    </source>
</evidence>
<feature type="transmembrane region" description="Helical" evidence="7">
    <location>
        <begin position="123"/>
        <end position="147"/>
    </location>
</feature>
<dbReference type="SUPFAM" id="SSF103473">
    <property type="entry name" value="MFS general substrate transporter"/>
    <property type="match status" value="1"/>
</dbReference>
<protein>
    <submittedName>
        <fullName evidence="8">Folate/biopterin family MFS transporter</fullName>
    </submittedName>
</protein>
<evidence type="ECO:0000256" key="6">
    <source>
        <dbReference type="ARBA" id="ARBA00023136"/>
    </source>
</evidence>
<dbReference type="Pfam" id="PF03092">
    <property type="entry name" value="BT1"/>
    <property type="match status" value="1"/>
</dbReference>
<feature type="transmembrane region" description="Helical" evidence="7">
    <location>
        <begin position="29"/>
        <end position="53"/>
    </location>
</feature>
<dbReference type="AlphaFoldDB" id="A0AAP5MAU9"/>
<feature type="transmembrane region" description="Helical" evidence="7">
    <location>
        <begin position="190"/>
        <end position="209"/>
    </location>
</feature>
<dbReference type="NCBIfam" id="TIGR00788">
    <property type="entry name" value="fbt"/>
    <property type="match status" value="1"/>
</dbReference>
<evidence type="ECO:0000256" key="2">
    <source>
        <dbReference type="ARBA" id="ARBA00007015"/>
    </source>
</evidence>
<dbReference type="EMBL" id="JAALHA020000018">
    <property type="protein sequence ID" value="MDR9898520.1"/>
    <property type="molecule type" value="Genomic_DNA"/>
</dbReference>
<feature type="transmembrane region" description="Helical" evidence="7">
    <location>
        <begin position="98"/>
        <end position="117"/>
    </location>
</feature>
<dbReference type="Gene3D" id="1.20.1250.20">
    <property type="entry name" value="MFS general substrate transporter like domains"/>
    <property type="match status" value="1"/>
</dbReference>
<dbReference type="RefSeq" id="WP_208342913.1">
    <property type="nucleotide sequence ID" value="NZ_CAWQFN010000219.1"/>
</dbReference>
<keyword evidence="6 7" id="KW-0472">Membrane</keyword>
<evidence type="ECO:0000256" key="1">
    <source>
        <dbReference type="ARBA" id="ARBA00004141"/>
    </source>
</evidence>
<accession>A0AAP5MAU9</accession>
<evidence type="ECO:0000256" key="3">
    <source>
        <dbReference type="ARBA" id="ARBA00022448"/>
    </source>
</evidence>
<feature type="transmembrane region" description="Helical" evidence="7">
    <location>
        <begin position="59"/>
        <end position="77"/>
    </location>
</feature>
<feature type="transmembrane region" description="Helical" evidence="7">
    <location>
        <begin position="310"/>
        <end position="329"/>
    </location>
</feature>
<dbReference type="GO" id="GO:0016020">
    <property type="term" value="C:membrane"/>
    <property type="evidence" value="ECO:0007669"/>
    <property type="project" value="UniProtKB-SubCell"/>
</dbReference>
<gene>
    <name evidence="8" type="ORF">G7B40_028775</name>
</gene>
<keyword evidence="9" id="KW-1185">Reference proteome</keyword>
<evidence type="ECO:0000313" key="8">
    <source>
        <dbReference type="EMBL" id="MDR9898520.1"/>
    </source>
</evidence>
<sequence length="461" mass="50464">MLISSSGLSKVKDSVQKKLLFGNELTSELLVILIVYFVQGILGLAHLAVSFFLKDELGLTPAQVSALIGIIMLPWMIKPLLGFISDGFPIFGYRRRPYLILAGILGAISWLSLGTIVHTATAAIFTITLCSLSTAVSDVIIDSLVVVRARTESQAEAGSLQSLCWGSMAIGGLMTAYFSGILLEYFTTRTVFFITALFPLIVSAVAWLITESPVSENTEDNNSHTSSTIKHNITQLRKAVTQKVILLPTAFIFIWQATPSSESAFFFFTTNELHFQPEFLGRVRLVTSVASLVGIWIFQRFFKTVPFRVIFRWSAIFSTVLGMTTLLLVTHANRALGIDDHWFSIGDSLILTVMGKIAYMPVLVLAARLCPAGVEATLFALLMSLRNFAGLISHELGALLTYLLGITETNFDALWLLVIITNLSTLLPLPLLNWLESADSQESTLQAVSSEDGESPLVVNS</sequence>
<organism evidence="8 9">
    <name type="scientific">Aetokthonos hydrillicola Thurmond2011</name>
    <dbReference type="NCBI Taxonomy" id="2712845"/>
    <lineage>
        <taxon>Bacteria</taxon>
        <taxon>Bacillati</taxon>
        <taxon>Cyanobacteriota</taxon>
        <taxon>Cyanophyceae</taxon>
        <taxon>Nostocales</taxon>
        <taxon>Hapalosiphonaceae</taxon>
        <taxon>Aetokthonos</taxon>
    </lineage>
</organism>
<evidence type="ECO:0000256" key="5">
    <source>
        <dbReference type="ARBA" id="ARBA00022989"/>
    </source>
</evidence>
<dbReference type="CDD" id="cd17484">
    <property type="entry name" value="MFS_FBT"/>
    <property type="match status" value="1"/>
</dbReference>
<comment type="caution">
    <text evidence="8">The sequence shown here is derived from an EMBL/GenBank/DDBJ whole genome shotgun (WGS) entry which is preliminary data.</text>
</comment>
<feature type="transmembrane region" description="Helical" evidence="7">
    <location>
        <begin position="159"/>
        <end position="178"/>
    </location>
</feature>
<proteinExistence type="inferred from homology"/>
<feature type="transmembrane region" description="Helical" evidence="7">
    <location>
        <begin position="413"/>
        <end position="435"/>
    </location>
</feature>
<evidence type="ECO:0000256" key="4">
    <source>
        <dbReference type="ARBA" id="ARBA00022692"/>
    </source>
</evidence>
<feature type="transmembrane region" description="Helical" evidence="7">
    <location>
        <begin position="279"/>
        <end position="298"/>
    </location>
</feature>
<comment type="subcellular location">
    <subcellularLocation>
        <location evidence="1">Membrane</location>
        <topology evidence="1">Multi-pass membrane protein</topology>
    </subcellularLocation>
</comment>